<evidence type="ECO:0000256" key="2">
    <source>
        <dbReference type="RuleBase" id="RU003616"/>
    </source>
</evidence>
<organism evidence="4 5">
    <name type="scientific">Thelohanellus kitauei</name>
    <name type="common">Myxosporean</name>
    <dbReference type="NCBI Taxonomy" id="669202"/>
    <lineage>
        <taxon>Eukaryota</taxon>
        <taxon>Metazoa</taxon>
        <taxon>Cnidaria</taxon>
        <taxon>Myxozoa</taxon>
        <taxon>Myxosporea</taxon>
        <taxon>Bivalvulida</taxon>
        <taxon>Platysporina</taxon>
        <taxon>Myxobolidae</taxon>
        <taxon>Thelohanellus</taxon>
    </lineage>
</organism>
<protein>
    <submittedName>
        <fullName evidence="4">Heat shock protein Hsp-16.48/Hsp-16.49</fullName>
    </submittedName>
</protein>
<keyword evidence="5" id="KW-1185">Reference proteome</keyword>
<reference evidence="4 5" key="1">
    <citation type="journal article" date="2014" name="Genome Biol. Evol.">
        <title>The genome of the myxosporean Thelohanellus kitauei shows adaptations to nutrient acquisition within its fish host.</title>
        <authorList>
            <person name="Yang Y."/>
            <person name="Xiong J."/>
            <person name="Zhou Z."/>
            <person name="Huo F."/>
            <person name="Miao W."/>
            <person name="Ran C."/>
            <person name="Liu Y."/>
            <person name="Zhang J."/>
            <person name="Feng J."/>
            <person name="Wang M."/>
            <person name="Wang M."/>
            <person name="Wang L."/>
            <person name="Yao B."/>
        </authorList>
    </citation>
    <scope>NUCLEOTIDE SEQUENCE [LARGE SCALE GENOMIC DNA]</scope>
    <source>
        <strain evidence="4">Wuqing</strain>
    </source>
</reference>
<comment type="similarity">
    <text evidence="1 2">Belongs to the small heat shock protein (HSP20) family.</text>
</comment>
<keyword evidence="4" id="KW-0346">Stress response</keyword>
<dbReference type="GO" id="GO:0005634">
    <property type="term" value="C:nucleus"/>
    <property type="evidence" value="ECO:0007669"/>
    <property type="project" value="TreeGrafter"/>
</dbReference>
<dbReference type="CDD" id="cd06526">
    <property type="entry name" value="metazoan_ACD"/>
    <property type="match status" value="1"/>
</dbReference>
<dbReference type="PANTHER" id="PTHR45640">
    <property type="entry name" value="HEAT SHOCK PROTEIN HSP-12.2-RELATED"/>
    <property type="match status" value="1"/>
</dbReference>
<dbReference type="GO" id="GO:0042026">
    <property type="term" value="P:protein refolding"/>
    <property type="evidence" value="ECO:0007669"/>
    <property type="project" value="TreeGrafter"/>
</dbReference>
<dbReference type="AlphaFoldDB" id="A0A0C2N0M6"/>
<dbReference type="InterPro" id="IPR001436">
    <property type="entry name" value="Alpha-crystallin/sHSP_animal"/>
</dbReference>
<dbReference type="Pfam" id="PF00011">
    <property type="entry name" value="HSP20"/>
    <property type="match status" value="2"/>
</dbReference>
<dbReference type="GO" id="GO:0005737">
    <property type="term" value="C:cytoplasm"/>
    <property type="evidence" value="ECO:0007669"/>
    <property type="project" value="TreeGrafter"/>
</dbReference>
<dbReference type="SUPFAM" id="SSF49764">
    <property type="entry name" value="HSP20-like chaperones"/>
    <property type="match status" value="2"/>
</dbReference>
<dbReference type="GO" id="GO:0051082">
    <property type="term" value="F:unfolded protein binding"/>
    <property type="evidence" value="ECO:0007669"/>
    <property type="project" value="TreeGrafter"/>
</dbReference>
<name>A0A0C2N0M6_THEKT</name>
<gene>
    <name evidence="4" type="ORF">RF11_07838</name>
</gene>
<dbReference type="GO" id="GO:0009408">
    <property type="term" value="P:response to heat"/>
    <property type="evidence" value="ECO:0007669"/>
    <property type="project" value="TreeGrafter"/>
</dbReference>
<dbReference type="PROSITE" id="PS01031">
    <property type="entry name" value="SHSP"/>
    <property type="match status" value="1"/>
</dbReference>
<dbReference type="InterPro" id="IPR008978">
    <property type="entry name" value="HSP20-like_chaperone"/>
</dbReference>
<accession>A0A0C2N0M6</accession>
<comment type="caution">
    <text evidence="4">The sequence shown here is derived from an EMBL/GenBank/DDBJ whole genome shotgun (WGS) entry which is preliminary data.</text>
</comment>
<evidence type="ECO:0000313" key="5">
    <source>
        <dbReference type="Proteomes" id="UP000031668"/>
    </source>
</evidence>
<dbReference type="CDD" id="cd06464">
    <property type="entry name" value="ACD_sHsps-like"/>
    <property type="match status" value="1"/>
</dbReference>
<dbReference type="PANTHER" id="PTHR45640:SF26">
    <property type="entry name" value="RE23625P"/>
    <property type="match status" value="1"/>
</dbReference>
<evidence type="ECO:0000259" key="3">
    <source>
        <dbReference type="PROSITE" id="PS01031"/>
    </source>
</evidence>
<dbReference type="Gene3D" id="2.60.40.790">
    <property type="match status" value="2"/>
</dbReference>
<evidence type="ECO:0000313" key="4">
    <source>
        <dbReference type="EMBL" id="KII67452.1"/>
    </source>
</evidence>
<dbReference type="InterPro" id="IPR002068">
    <property type="entry name" value="A-crystallin/Hsp20_dom"/>
</dbReference>
<proteinExistence type="inferred from homology"/>
<sequence>MLTPFCHFPRFLTVEDELGDFMSNVMDVVSPFAYSPLDFYDPFRMGHHRKPHEKKYVISISVGPHYKIEDIHTSLDGKKLKVDGSSVQTTPNGQNQHQFSREYDIPDDVDLKTMKKHLSADGTIHITFDKVFVEPKKDIEDLSKDTEFKLKINTHGFKPEEISVRIVGRDLIIEATRKCEAKTETCKADSCYSRYLKRSVRLGDEVDIEKVRVLSTADGCLEIVAPRDLSKIKAAERKLEIEK</sequence>
<feature type="domain" description="SHSP" evidence="3">
    <location>
        <begin position="130"/>
        <end position="243"/>
    </location>
</feature>
<evidence type="ECO:0000256" key="1">
    <source>
        <dbReference type="PROSITE-ProRule" id="PRU00285"/>
    </source>
</evidence>
<dbReference type="Proteomes" id="UP000031668">
    <property type="component" value="Unassembled WGS sequence"/>
</dbReference>
<dbReference type="OMA" id="GTIHITF"/>
<dbReference type="OrthoDB" id="1431247at2759"/>
<dbReference type="EMBL" id="JWZT01003185">
    <property type="protein sequence ID" value="KII67452.1"/>
    <property type="molecule type" value="Genomic_DNA"/>
</dbReference>